<keyword evidence="3" id="KW-1185">Reference proteome</keyword>
<evidence type="ECO:0000313" key="3">
    <source>
        <dbReference type="Proteomes" id="UP000467700"/>
    </source>
</evidence>
<dbReference type="OrthoDB" id="3270420at2759"/>
<protein>
    <submittedName>
        <fullName evidence="2">Uncharacterized protein</fullName>
    </submittedName>
</protein>
<dbReference type="Proteomes" id="UP000467700">
    <property type="component" value="Unassembled WGS sequence"/>
</dbReference>
<feature type="compositionally biased region" description="Polar residues" evidence="1">
    <location>
        <begin position="88"/>
        <end position="98"/>
    </location>
</feature>
<feature type="region of interest" description="Disordered" evidence="1">
    <location>
        <begin position="1"/>
        <end position="27"/>
    </location>
</feature>
<accession>A0A8S0WD89</accession>
<reference evidence="2 3" key="1">
    <citation type="submission" date="2020-01" db="EMBL/GenBank/DDBJ databases">
        <authorList>
            <person name="Gupta K D."/>
        </authorList>
    </citation>
    <scope>NUCLEOTIDE SEQUENCE [LARGE SCALE GENOMIC DNA]</scope>
</reference>
<dbReference type="AlphaFoldDB" id="A0A8S0WD89"/>
<feature type="region of interest" description="Disordered" evidence="1">
    <location>
        <begin position="77"/>
        <end position="191"/>
    </location>
</feature>
<feature type="compositionally biased region" description="Pro residues" evidence="1">
    <location>
        <begin position="1"/>
        <end position="11"/>
    </location>
</feature>
<gene>
    <name evidence="2" type="ORF">AAE3_LOCUS13665</name>
</gene>
<organism evidence="2 3">
    <name type="scientific">Cyclocybe aegerita</name>
    <name type="common">Black poplar mushroom</name>
    <name type="synonym">Agrocybe aegerita</name>
    <dbReference type="NCBI Taxonomy" id="1973307"/>
    <lineage>
        <taxon>Eukaryota</taxon>
        <taxon>Fungi</taxon>
        <taxon>Dikarya</taxon>
        <taxon>Basidiomycota</taxon>
        <taxon>Agaricomycotina</taxon>
        <taxon>Agaricomycetes</taxon>
        <taxon>Agaricomycetidae</taxon>
        <taxon>Agaricales</taxon>
        <taxon>Agaricineae</taxon>
        <taxon>Bolbitiaceae</taxon>
        <taxon>Cyclocybe</taxon>
    </lineage>
</organism>
<evidence type="ECO:0000256" key="1">
    <source>
        <dbReference type="SAM" id="MobiDB-lite"/>
    </source>
</evidence>
<feature type="compositionally biased region" description="Low complexity" evidence="1">
    <location>
        <begin position="157"/>
        <end position="178"/>
    </location>
</feature>
<sequence length="311" mass="33818">MGDPPLCPSPPTMQQLDSGKSFISLPSPLPIHTGLFPGASRRGSSSSSERSALSILMVSHASPTSQISMPLEPELAPVKRPPHPPDVITSNPGNSISRSPDMILSSGTDDNSFDELVTPLSEDPPERPTNRVRFRSRVRITSGFNRHRHRPDAQDYLSLTPSSSLSGSPSSSISAPLRSHPEDEVAKPGWGTLGQRVSLLAQGGPLRKKQRREAEMYAKNTERGMVVAANVNGRLNERTPLLNASASPLYINGDVNGTGSNSSLDEGASISREVDLIFGPWPNRLLNHHWWWWHVEPVVCCRCLSDSDDEG</sequence>
<comment type="caution">
    <text evidence="2">The sequence shown here is derived from an EMBL/GenBank/DDBJ whole genome shotgun (WGS) entry which is preliminary data.</text>
</comment>
<name>A0A8S0WD89_CYCAE</name>
<proteinExistence type="predicted"/>
<dbReference type="EMBL" id="CACVBS010000109">
    <property type="protein sequence ID" value="CAA7271409.1"/>
    <property type="molecule type" value="Genomic_DNA"/>
</dbReference>
<evidence type="ECO:0000313" key="2">
    <source>
        <dbReference type="EMBL" id="CAA7271409.1"/>
    </source>
</evidence>